<dbReference type="InterPro" id="IPR001509">
    <property type="entry name" value="Epimerase_deHydtase"/>
</dbReference>
<dbReference type="Pfam" id="PF01370">
    <property type="entry name" value="Epimerase"/>
    <property type="match status" value="1"/>
</dbReference>
<dbReference type="AlphaFoldDB" id="A0A9X2IFC6"/>
<dbReference type="RefSeq" id="WP_250828055.1">
    <property type="nucleotide sequence ID" value="NZ_JAMOIL010000022.1"/>
</dbReference>
<evidence type="ECO:0000259" key="1">
    <source>
        <dbReference type="Pfam" id="PF01370"/>
    </source>
</evidence>
<accession>A0A9X2IFC6</accession>
<reference evidence="2" key="1">
    <citation type="submission" date="2022-05" db="EMBL/GenBank/DDBJ databases">
        <authorList>
            <person name="Tuo L."/>
        </authorList>
    </citation>
    <scope>NUCLEOTIDE SEQUENCE</scope>
    <source>
        <strain evidence="2">BSK12Z-4</strain>
    </source>
</reference>
<dbReference type="Gene3D" id="3.40.50.720">
    <property type="entry name" value="NAD(P)-binding Rossmann-like Domain"/>
    <property type="match status" value="1"/>
</dbReference>
<feature type="domain" description="NAD-dependent epimerase/dehydratase" evidence="1">
    <location>
        <begin position="6"/>
        <end position="212"/>
    </location>
</feature>
<dbReference type="Proteomes" id="UP001139485">
    <property type="component" value="Unassembled WGS sequence"/>
</dbReference>
<evidence type="ECO:0000313" key="2">
    <source>
        <dbReference type="EMBL" id="MCM0621696.1"/>
    </source>
</evidence>
<name>A0A9X2IFC6_9ACTN</name>
<organism evidence="2 3">
    <name type="scientific">Nocardioides bruguierae</name>
    <dbReference type="NCBI Taxonomy" id="2945102"/>
    <lineage>
        <taxon>Bacteria</taxon>
        <taxon>Bacillati</taxon>
        <taxon>Actinomycetota</taxon>
        <taxon>Actinomycetes</taxon>
        <taxon>Propionibacteriales</taxon>
        <taxon>Nocardioidaceae</taxon>
        <taxon>Nocardioides</taxon>
    </lineage>
</organism>
<protein>
    <submittedName>
        <fullName evidence="2">NAD-dependent epimerase/dehydratase family protein</fullName>
    </submittedName>
</protein>
<dbReference type="SUPFAM" id="SSF51735">
    <property type="entry name" value="NAD(P)-binding Rossmann-fold domains"/>
    <property type="match status" value="1"/>
</dbReference>
<dbReference type="InterPro" id="IPR036291">
    <property type="entry name" value="NAD(P)-bd_dom_sf"/>
</dbReference>
<evidence type="ECO:0000313" key="3">
    <source>
        <dbReference type="Proteomes" id="UP001139485"/>
    </source>
</evidence>
<gene>
    <name evidence="2" type="ORF">M8330_15505</name>
</gene>
<proteinExistence type="predicted"/>
<sequence>MSTYVVVGAGPVGRATARLLAERGDEVLLASRSGRGEDVPGVRRVAVDAADADALSALVQGATAFYNCVNPGDYTQWDEAWPPVAAALLTAAERSGALLAVTGNLYPYGPVDGPMHEGLPDRPNGHKSALRARMSADAFAAHEAGRARVVEVRASDYTGVGVGDNGHLTLAGRMALGGRTAWMLGDPGTRHSWTDVRDVARALVAVTDHPSTWGRVWHAPTHEAVSGRDAVADLCRAAGLPVKPVRGFPPGTLAVGGLVVPLLRELRETAYQFRRDYVLDSSAITRELGLEPTPWEESCRATAASLLGTPEPALR</sequence>
<comment type="caution">
    <text evidence="2">The sequence shown here is derived from an EMBL/GenBank/DDBJ whole genome shotgun (WGS) entry which is preliminary data.</text>
</comment>
<dbReference type="EMBL" id="JAMOIL010000022">
    <property type="protein sequence ID" value="MCM0621696.1"/>
    <property type="molecule type" value="Genomic_DNA"/>
</dbReference>
<keyword evidence="3" id="KW-1185">Reference proteome</keyword>